<dbReference type="SUPFAM" id="SSF81324">
    <property type="entry name" value="Voltage-gated potassium channels"/>
    <property type="match status" value="1"/>
</dbReference>
<name>Q229S2_TETTS</name>
<dbReference type="AlphaFoldDB" id="Q229S2"/>
<evidence type="ECO:0000313" key="4">
    <source>
        <dbReference type="EMBL" id="EAR82053.2"/>
    </source>
</evidence>
<feature type="compositionally biased region" description="Basic and acidic residues" evidence="1">
    <location>
        <begin position="905"/>
        <end position="916"/>
    </location>
</feature>
<evidence type="ECO:0000256" key="1">
    <source>
        <dbReference type="SAM" id="MobiDB-lite"/>
    </source>
</evidence>
<feature type="domain" description="Cyclic nucleotide-binding" evidence="3">
    <location>
        <begin position="623"/>
        <end position="723"/>
    </location>
</feature>
<dbReference type="OrthoDB" id="10035564at2759"/>
<feature type="compositionally biased region" description="Polar residues" evidence="1">
    <location>
        <begin position="1"/>
        <end position="11"/>
    </location>
</feature>
<proteinExistence type="predicted"/>
<feature type="transmembrane region" description="Helical" evidence="2">
    <location>
        <begin position="349"/>
        <end position="367"/>
    </location>
</feature>
<keyword evidence="2" id="KW-0472">Membrane</keyword>
<feature type="transmembrane region" description="Helical" evidence="2">
    <location>
        <begin position="486"/>
        <end position="505"/>
    </location>
</feature>
<dbReference type="EMBL" id="GG662532">
    <property type="protein sequence ID" value="EAR82053.2"/>
    <property type="molecule type" value="Genomic_DNA"/>
</dbReference>
<dbReference type="GO" id="GO:0035725">
    <property type="term" value="P:sodium ion transmembrane transport"/>
    <property type="evidence" value="ECO:0007669"/>
    <property type="project" value="TreeGrafter"/>
</dbReference>
<feature type="compositionally biased region" description="Low complexity" evidence="1">
    <location>
        <begin position="12"/>
        <end position="28"/>
    </location>
</feature>
<dbReference type="GO" id="GO:0098855">
    <property type="term" value="C:HCN channel complex"/>
    <property type="evidence" value="ECO:0007669"/>
    <property type="project" value="TreeGrafter"/>
</dbReference>
<organism evidence="4 5">
    <name type="scientific">Tetrahymena thermophila (strain SB210)</name>
    <dbReference type="NCBI Taxonomy" id="312017"/>
    <lineage>
        <taxon>Eukaryota</taxon>
        <taxon>Sar</taxon>
        <taxon>Alveolata</taxon>
        <taxon>Ciliophora</taxon>
        <taxon>Intramacronucleata</taxon>
        <taxon>Oligohymenophorea</taxon>
        <taxon>Hymenostomatida</taxon>
        <taxon>Tetrahymenina</taxon>
        <taxon>Tetrahymenidae</taxon>
        <taxon>Tetrahymena</taxon>
    </lineage>
</organism>
<dbReference type="InParanoid" id="Q229S2"/>
<dbReference type="Gene3D" id="2.60.120.10">
    <property type="entry name" value="Jelly Rolls"/>
    <property type="match status" value="1"/>
</dbReference>
<dbReference type="InterPro" id="IPR013099">
    <property type="entry name" value="K_chnl_dom"/>
</dbReference>
<dbReference type="InterPro" id="IPR000595">
    <property type="entry name" value="cNMP-bd_dom"/>
</dbReference>
<dbReference type="InterPro" id="IPR018490">
    <property type="entry name" value="cNMP-bd_dom_sf"/>
</dbReference>
<dbReference type="Proteomes" id="UP000009168">
    <property type="component" value="Unassembled WGS sequence"/>
</dbReference>
<dbReference type="RefSeq" id="XP_001029716.2">
    <property type="nucleotide sequence ID" value="XM_001029716.2"/>
</dbReference>
<keyword evidence="2" id="KW-1133">Transmembrane helix</keyword>
<feature type="transmembrane region" description="Helical" evidence="2">
    <location>
        <begin position="309"/>
        <end position="329"/>
    </location>
</feature>
<feature type="transmembrane region" description="Helical" evidence="2">
    <location>
        <begin position="442"/>
        <end position="466"/>
    </location>
</feature>
<dbReference type="GeneID" id="7843190"/>
<keyword evidence="5" id="KW-1185">Reference proteome</keyword>
<feature type="transmembrane region" description="Helical" evidence="2">
    <location>
        <begin position="388"/>
        <end position="404"/>
    </location>
</feature>
<dbReference type="GO" id="GO:0003254">
    <property type="term" value="P:regulation of membrane depolarization"/>
    <property type="evidence" value="ECO:0007669"/>
    <property type="project" value="TreeGrafter"/>
</dbReference>
<feature type="region of interest" description="Disordered" evidence="1">
    <location>
        <begin position="1"/>
        <end position="34"/>
    </location>
</feature>
<feature type="compositionally biased region" description="Polar residues" evidence="1">
    <location>
        <begin position="886"/>
        <end position="904"/>
    </location>
</feature>
<dbReference type="SUPFAM" id="SSF51206">
    <property type="entry name" value="cAMP-binding domain-like"/>
    <property type="match status" value="1"/>
</dbReference>
<protein>
    <submittedName>
        <fullName evidence="4">Cyclic nucleotide-binding domain protein</fullName>
    </submittedName>
</protein>
<feature type="transmembrane region" description="Helical" evidence="2">
    <location>
        <begin position="517"/>
        <end position="534"/>
    </location>
</feature>
<feature type="region of interest" description="Disordered" evidence="1">
    <location>
        <begin position="886"/>
        <end position="920"/>
    </location>
</feature>
<gene>
    <name evidence="4" type="ORF">TTHERM_01338570</name>
</gene>
<sequence length="1218" mass="142401">MNHILSNQFEDLNSSSQHQQLAQSSLTLREGESRRRDLLQNNPLEDLNFKHTDSSEVNRSFVLENIIISKYQKDRLENKVNIDAEKDLEKQEICCIEHEQSYSTHNKTKQSCINDNIHFQPDKINNNVIFLDQVSMRNNESDINHIDFSKQHMSKSFTKRNSSKLNLISHKNLNQAELNVSEQQMNEQKGSFRHNNVSNINNTTNLAVTPIDDPNPVRLSKTFFWFQRTQFVKKFVELMKYKSTRFLFKNLGENQFEMLGDQSTNLMYFIKKGLLSNQEMYRQSLATKFLHILRKFYYSESFIIQPESLIALVIEIVSIIINLLFIFLIPIDVSFNNSIDHFSFNLKNIPLFIIPLEIFIKLNTAVYKRGLIIQSRAEIYKKFIRSQSKIEIIIFIVYALSFVKEDKTNFLQYVIAFKIFFVITTLKSIFRKQDHGMQHPIMLKIITLILIILTFSHTQAMIFAKIGFSQSNGWIQQILGNTNDNITIYISSIYWSIITMATVGYGDIHPVTKIEMIYVSIVSLISCGVYGYGLNSIGKILSDIQIKEENFNKKMKILNYSMNQRNLDKQLQYTVRKYFEYLNKEEQADDEFANQMINTLPLSMKERILFDANHKILYSQKLFYLNFSKQFLDRLSLEMKTMKLGPEIDLFDLTKDNNMRVYFILKGNVEVSICSKIVKKKPTILRKGDMIGIIEFLTQHRKNKGMAKTSNVVTLLYIEFSDFYDCIKQFPNDFEQFCMIRDKISIYNNYNGLDQKCQVCNKYSHIIKDCPFLNFQPNYEKLIHQANSSVNQERTENIQRKKFKCNVFNQIQSIQAHSKKIQSFNIIQEYYEEMGIADEGKEQQVDKEKKSTLLLNNVFGTFVSQKHSTFKHVDWDQLENSPTQTKLTQVQLSRGGSKKVSISNKESESYKRENSRTKSRKYAQFNPQVQSQQQQQQYLLNAIITPNSGFYPNNQQIFFPNPIVSNIQNTIIQQPLANSLNIFNQHQGKSSSSNLNNNLEIEQETKNLQQKSLLDIQFIETANIFPSTSSTLPQGQQQIVINNQNPNNSFGSNTYNNNNNQSPFYHRSVSKEYPIQSFSNAVSNQQQQSTMANSYQQMQRSQFNLNNNFFNNNNQPVGMMMSNNISSELESSKIYQNNEPLVVPTFTKNTYSNHETMVGYQFQQLTDYINFEELDTYKNYKVYFPHNNISKILKKLNLNIKSKQTFKTSRIRRIKKKK</sequence>
<dbReference type="GO" id="GO:0005249">
    <property type="term" value="F:voltage-gated potassium channel activity"/>
    <property type="evidence" value="ECO:0007669"/>
    <property type="project" value="TreeGrafter"/>
</dbReference>
<dbReference type="KEGG" id="tet:TTHERM_01338570"/>
<dbReference type="Gene3D" id="1.10.287.630">
    <property type="entry name" value="Helix hairpin bin"/>
    <property type="match status" value="1"/>
</dbReference>
<accession>Q229S2</accession>
<dbReference type="Pfam" id="PF07885">
    <property type="entry name" value="Ion_trans_2"/>
    <property type="match status" value="1"/>
</dbReference>
<dbReference type="InterPro" id="IPR014710">
    <property type="entry name" value="RmlC-like_jellyroll"/>
</dbReference>
<evidence type="ECO:0000256" key="2">
    <source>
        <dbReference type="SAM" id="Phobius"/>
    </source>
</evidence>
<dbReference type="PROSITE" id="PS50042">
    <property type="entry name" value="CNMP_BINDING_3"/>
    <property type="match status" value="1"/>
</dbReference>
<dbReference type="HOGENOM" id="CLU_400910_0_0_1"/>
<feature type="transmembrane region" description="Helical" evidence="2">
    <location>
        <begin position="410"/>
        <end position="430"/>
    </location>
</feature>
<dbReference type="InterPro" id="IPR051413">
    <property type="entry name" value="K/Na_HCN_channel"/>
</dbReference>
<reference evidence="5" key="1">
    <citation type="journal article" date="2006" name="PLoS Biol.">
        <title>Macronuclear genome sequence of the ciliate Tetrahymena thermophila, a model eukaryote.</title>
        <authorList>
            <person name="Eisen J.A."/>
            <person name="Coyne R.S."/>
            <person name="Wu M."/>
            <person name="Wu D."/>
            <person name="Thiagarajan M."/>
            <person name="Wortman J.R."/>
            <person name="Badger J.H."/>
            <person name="Ren Q."/>
            <person name="Amedeo P."/>
            <person name="Jones K.M."/>
            <person name="Tallon L.J."/>
            <person name="Delcher A.L."/>
            <person name="Salzberg S.L."/>
            <person name="Silva J.C."/>
            <person name="Haas B.J."/>
            <person name="Majoros W.H."/>
            <person name="Farzad M."/>
            <person name="Carlton J.M."/>
            <person name="Smith R.K. Jr."/>
            <person name="Garg J."/>
            <person name="Pearlman R.E."/>
            <person name="Karrer K.M."/>
            <person name="Sun L."/>
            <person name="Manning G."/>
            <person name="Elde N.C."/>
            <person name="Turkewitz A.P."/>
            <person name="Asai D.J."/>
            <person name="Wilkes D.E."/>
            <person name="Wang Y."/>
            <person name="Cai H."/>
            <person name="Collins K."/>
            <person name="Stewart B.A."/>
            <person name="Lee S.R."/>
            <person name="Wilamowska K."/>
            <person name="Weinberg Z."/>
            <person name="Ruzzo W.L."/>
            <person name="Wloga D."/>
            <person name="Gaertig J."/>
            <person name="Frankel J."/>
            <person name="Tsao C.-C."/>
            <person name="Gorovsky M.A."/>
            <person name="Keeling P.J."/>
            <person name="Waller R.F."/>
            <person name="Patron N.J."/>
            <person name="Cherry J.M."/>
            <person name="Stover N.A."/>
            <person name="Krieger C.J."/>
            <person name="del Toro C."/>
            <person name="Ryder H.F."/>
            <person name="Williamson S.C."/>
            <person name="Barbeau R.A."/>
            <person name="Hamilton E.P."/>
            <person name="Orias E."/>
        </authorList>
    </citation>
    <scope>NUCLEOTIDE SEQUENCE [LARGE SCALE GENOMIC DNA]</scope>
    <source>
        <strain evidence="5">SB210</strain>
    </source>
</reference>
<dbReference type="Gene3D" id="1.10.287.70">
    <property type="match status" value="1"/>
</dbReference>
<dbReference type="PANTHER" id="PTHR45689">
    <property type="entry name" value="I[[H]] CHANNEL, ISOFORM E"/>
    <property type="match status" value="1"/>
</dbReference>
<evidence type="ECO:0000259" key="3">
    <source>
        <dbReference type="PROSITE" id="PS50042"/>
    </source>
</evidence>
<dbReference type="PANTHER" id="PTHR45689:SF5">
    <property type="entry name" value="I[[H]] CHANNEL, ISOFORM E"/>
    <property type="match status" value="1"/>
</dbReference>
<evidence type="ECO:0000313" key="5">
    <source>
        <dbReference type="Proteomes" id="UP000009168"/>
    </source>
</evidence>
<keyword evidence="2" id="KW-0812">Transmembrane</keyword>